<dbReference type="OrthoDB" id="205012at2759"/>
<dbReference type="Proteomes" id="UP000000759">
    <property type="component" value="Chromosome 11"/>
</dbReference>
<evidence type="ECO:0000313" key="10">
    <source>
        <dbReference type="Proteomes" id="UP000000759"/>
    </source>
</evidence>
<evidence type="ECO:0000313" key="9">
    <source>
        <dbReference type="EMBL" id="ACI65301.1"/>
    </source>
</evidence>
<reference evidence="10" key="2">
    <citation type="submission" date="2008-08" db="EMBL/GenBank/DDBJ databases">
        <authorList>
            <consortium name="Diatom Consortium"/>
            <person name="Grigoriev I."/>
            <person name="Grimwood J."/>
            <person name="Kuo A."/>
            <person name="Otillar R.P."/>
            <person name="Salamov A."/>
            <person name="Detter J.C."/>
            <person name="Lindquist E."/>
            <person name="Shapiro H."/>
            <person name="Lucas S."/>
            <person name="Glavina del Rio T."/>
            <person name="Pitluck S."/>
            <person name="Rokhsar D."/>
            <person name="Bowler C."/>
        </authorList>
    </citation>
    <scope>GENOME REANNOTATION</scope>
    <source>
        <strain evidence="10">CCAP 1055/1</strain>
    </source>
</reference>
<dbReference type="PRINTS" id="PR00173">
    <property type="entry name" value="EDTRNSPORT"/>
</dbReference>
<feature type="transmembrane region" description="Helical" evidence="8">
    <location>
        <begin position="319"/>
        <end position="345"/>
    </location>
</feature>
<comment type="subcellular location">
    <subcellularLocation>
        <location evidence="1">Cell membrane</location>
        <topology evidence="1">Multi-pass membrane protein</topology>
    </subcellularLocation>
</comment>
<sequence>MLQNIVYLPLHSFFDKNPRYDWLACKKAHNNLTPNLIATMSISIEHEDNTFKQGEHVEENIVDVYDDEEEVISNSGCGVLGRDDTKEKVINWVGLIGDLFIRSLKCVVLPLVFINVIISVVDMMTIGRAGSIGWKTIGLYLTTTVIASILGILSILSFKPLFEEGTFTASSPATIKLGCNDSGEYKTELQDGTLTCTADTGNSSQFFIEDLSQSFVRASGSVRSDISLSDTIYEGVFTNRLWRLISRPFAIAFSVALSKVFDRQRDHDTSFIIPFLKELDSVFLTIINWIIMCTPFAVLSLIASAIGKQEDLADSFANVGYLVVATITAMALQIAVVHCLIFGLVTRSNPWHYLKYMIPAQTMAFACSSSAATIPMTLKCVQSTNRVPEPVARFVIPLGATVNMDGGAIYFPCACIWLAVLNGIDPDIASYFLLVIISTIGSAGTAPVPSASLVLIITAYNTVFNTTGVPEGFSYILAIDWFMDRLRTVVNVTGDTVVAGMVSHLCPDGLHETKTRHDSSVEDEPSTDEEVAKRLPSMPLFGFRKQRKASRSPSPTRGAASSSTASRANTGTTRPLRSRRTHVDSDERMHNPLGSPMLLPTNYDPDGRLGQNAYQTSPSMNTCNNFLLGGNYYPGKDKKRRHYRTKAIWYRIFCSSGPRQIVTFIVSLYLFLWLPITHLLSTSQAPSLTNFDWLLRDTTLQLPTMEEQRDTASKLNIERDQLDAEGGISDRLRILEKIVPDWFHRNDEQPLAKPDVPVSSKTETQPIPTGDRIPQPRKDVDSEHIVEDRPPENDGKVHSRKARITRMKESNKDGVEKGNELANPKALEPYGGPALVVRKAGDRIRHLGNTDLFVNETKCPANLIPDDVQTTLVIQSSSNRLWILAETCKRWNDPIIAVIALTSTEDHDEVSALLSGWDDKCPHLQVIVYQMDTDEEKPEMYPVNRLRNIGLDAVHTSHVLVADVDFIPAQDLARLIRTTLLDRARLRVLKDDMIPKDQDAIVVPAFERLLAEPCTSEDSCKEHLRSNSSFIPHTFDDLRSCIAEKSCIVFQSKVNWEGHFSTHSEDWLKKKWYQGEPIAFGEGKPSVRHIRTLDCFDSLRYEPYVVLQWCPTGKPDPVRATAPYYDERFHGYGKNKIQYIQHLRLAGYHFAVLPEGFIVHNPHRDSKAKETWNNQIVWQRYFATSLLKRVDLSLRNLSQNRIQCSANDWITDRHFDLKVYFALCVFETIYRTERPLTPQRIEHFAFDTLRFHSPALRNHVHPRNRQQWFGCRTDASSLGNEKATCYLYGKEIHPKHAKDSRFHPSGMFTLFGSAGKLIQRSIRTNSGLLDYDVMKGWDEFRTISRDT</sequence>
<feature type="compositionally biased region" description="Basic and acidic residues" evidence="7">
    <location>
        <begin position="581"/>
        <end position="590"/>
    </location>
</feature>
<evidence type="ECO:0008006" key="11">
    <source>
        <dbReference type="Google" id="ProtNLM"/>
    </source>
</evidence>
<keyword evidence="10" id="KW-1185">Reference proteome</keyword>
<reference evidence="9 10" key="1">
    <citation type="journal article" date="2008" name="Nature">
        <title>The Phaeodactylum genome reveals the evolutionary history of diatom genomes.</title>
        <authorList>
            <person name="Bowler C."/>
            <person name="Allen A.E."/>
            <person name="Badger J.H."/>
            <person name="Grimwood J."/>
            <person name="Jabbari K."/>
            <person name="Kuo A."/>
            <person name="Maheswari U."/>
            <person name="Martens C."/>
            <person name="Maumus F."/>
            <person name="Otillar R.P."/>
            <person name="Rayko E."/>
            <person name="Salamov A."/>
            <person name="Vandepoele K."/>
            <person name="Beszteri B."/>
            <person name="Gruber A."/>
            <person name="Heijde M."/>
            <person name="Katinka M."/>
            <person name="Mock T."/>
            <person name="Valentin K."/>
            <person name="Verret F."/>
            <person name="Berges J.A."/>
            <person name="Brownlee C."/>
            <person name="Cadoret J.P."/>
            <person name="Chiovitti A."/>
            <person name="Choi C.J."/>
            <person name="Coesel S."/>
            <person name="De Martino A."/>
            <person name="Detter J.C."/>
            <person name="Durkin C."/>
            <person name="Falciatore A."/>
            <person name="Fournet J."/>
            <person name="Haruta M."/>
            <person name="Huysman M.J."/>
            <person name="Jenkins B.D."/>
            <person name="Jiroutova K."/>
            <person name="Jorgensen R.E."/>
            <person name="Joubert Y."/>
            <person name="Kaplan A."/>
            <person name="Kroger N."/>
            <person name="Kroth P.G."/>
            <person name="La Roche J."/>
            <person name="Lindquist E."/>
            <person name="Lommer M."/>
            <person name="Martin-Jezequel V."/>
            <person name="Lopez P.J."/>
            <person name="Lucas S."/>
            <person name="Mangogna M."/>
            <person name="McGinnis K."/>
            <person name="Medlin L.K."/>
            <person name="Montsant A."/>
            <person name="Oudot-Le Secq M.P."/>
            <person name="Napoli C."/>
            <person name="Obornik M."/>
            <person name="Parker M.S."/>
            <person name="Petit J.L."/>
            <person name="Porcel B.M."/>
            <person name="Poulsen N."/>
            <person name="Robison M."/>
            <person name="Rychlewski L."/>
            <person name="Rynearson T.A."/>
            <person name="Schmutz J."/>
            <person name="Shapiro H."/>
            <person name="Siaut M."/>
            <person name="Stanley M."/>
            <person name="Sussman M.R."/>
            <person name="Taylor A.R."/>
            <person name="Vardi A."/>
            <person name="von Dassow P."/>
            <person name="Vyverman W."/>
            <person name="Willis A."/>
            <person name="Wyrwicz L.S."/>
            <person name="Rokhsar D.S."/>
            <person name="Weissenbach J."/>
            <person name="Armbrust E.V."/>
            <person name="Green B.R."/>
            <person name="Van de Peer Y."/>
            <person name="Grigoriev I.V."/>
        </authorList>
    </citation>
    <scope>NUCLEOTIDE SEQUENCE [LARGE SCALE GENOMIC DNA]</scope>
    <source>
        <strain evidence="9 10">CCAP 1055/1</strain>
    </source>
</reference>
<evidence type="ECO:0000256" key="5">
    <source>
        <dbReference type="ARBA" id="ARBA00022989"/>
    </source>
</evidence>
<dbReference type="eggNOG" id="KOG3787">
    <property type="taxonomic scope" value="Eukaryota"/>
</dbReference>
<dbReference type="Pfam" id="PF00375">
    <property type="entry name" value="SDF"/>
    <property type="match status" value="1"/>
</dbReference>
<evidence type="ECO:0000256" key="3">
    <source>
        <dbReference type="ARBA" id="ARBA00022475"/>
    </source>
</evidence>
<dbReference type="EMBL" id="CP001141">
    <property type="protein sequence ID" value="ACI65301.1"/>
    <property type="molecule type" value="Genomic_DNA"/>
</dbReference>
<evidence type="ECO:0000256" key="6">
    <source>
        <dbReference type="ARBA" id="ARBA00023136"/>
    </source>
</evidence>
<dbReference type="GeneID" id="7204410"/>
<feature type="compositionally biased region" description="Low complexity" evidence="7">
    <location>
        <begin position="551"/>
        <end position="574"/>
    </location>
</feature>
<gene>
    <name evidence="9" type="ORF">PHATR_46672</name>
</gene>
<evidence type="ECO:0000256" key="4">
    <source>
        <dbReference type="ARBA" id="ARBA00022692"/>
    </source>
</evidence>
<dbReference type="InterPro" id="IPR036458">
    <property type="entry name" value="Na:dicarbo_symporter_sf"/>
</dbReference>
<evidence type="ECO:0000256" key="1">
    <source>
        <dbReference type="ARBA" id="ARBA00004651"/>
    </source>
</evidence>
<keyword evidence="2" id="KW-0813">Transport</keyword>
<organism evidence="9 10">
    <name type="scientific">Phaeodactylum tricornutum (strain CCAP 1055/1)</name>
    <dbReference type="NCBI Taxonomy" id="556484"/>
    <lineage>
        <taxon>Eukaryota</taxon>
        <taxon>Sar</taxon>
        <taxon>Stramenopiles</taxon>
        <taxon>Ochrophyta</taxon>
        <taxon>Bacillariophyta</taxon>
        <taxon>Bacillariophyceae</taxon>
        <taxon>Bacillariophycidae</taxon>
        <taxon>Naviculales</taxon>
        <taxon>Phaeodactylaceae</taxon>
        <taxon>Phaeodactylum</taxon>
    </lineage>
</organism>
<evidence type="ECO:0000256" key="7">
    <source>
        <dbReference type="SAM" id="MobiDB-lite"/>
    </source>
</evidence>
<accession>B5Y3E7</accession>
<keyword evidence="3" id="KW-1003">Cell membrane</keyword>
<feature type="compositionally biased region" description="Basic and acidic residues" evidence="7">
    <location>
        <begin position="774"/>
        <end position="797"/>
    </location>
</feature>
<feature type="transmembrane region" description="Helical" evidence="8">
    <location>
        <begin position="282"/>
        <end position="307"/>
    </location>
</feature>
<dbReference type="RefSeq" id="XP_002185831.1">
    <property type="nucleotide sequence ID" value="XM_002185795.1"/>
</dbReference>
<protein>
    <recommendedName>
        <fullName evidence="11">Amino acid transporter</fullName>
    </recommendedName>
</protein>
<feature type="transmembrane region" description="Helical" evidence="8">
    <location>
        <begin position="107"/>
        <end position="125"/>
    </location>
</feature>
<name>B5Y3E7_PHATC</name>
<keyword evidence="4 8" id="KW-0812">Transmembrane</keyword>
<dbReference type="eggNOG" id="KOG3765">
    <property type="taxonomic scope" value="Eukaryota"/>
</dbReference>
<dbReference type="InterPro" id="IPR001991">
    <property type="entry name" value="Na-dicarboxylate_symporter"/>
</dbReference>
<feature type="region of interest" description="Disordered" evidence="7">
    <location>
        <begin position="749"/>
        <end position="801"/>
    </location>
</feature>
<keyword evidence="6 8" id="KW-0472">Membrane</keyword>
<keyword evidence="5 8" id="KW-1133">Transmembrane helix</keyword>
<dbReference type="GO" id="GO:0015293">
    <property type="term" value="F:symporter activity"/>
    <property type="evidence" value="ECO:0007669"/>
    <property type="project" value="UniProtKB-KW"/>
</dbReference>
<feature type="region of interest" description="Disordered" evidence="7">
    <location>
        <begin position="509"/>
        <end position="613"/>
    </location>
</feature>
<dbReference type="CAZy" id="GT49">
    <property type="family name" value="Glycosyltransferase Family 49"/>
</dbReference>
<dbReference type="STRING" id="556484.B5Y3E7"/>
<dbReference type="Gene3D" id="1.10.3860.10">
    <property type="entry name" value="Sodium:dicarboxylate symporter"/>
    <property type="match status" value="1"/>
</dbReference>
<dbReference type="SUPFAM" id="SSF118215">
    <property type="entry name" value="Proton glutamate symport protein"/>
    <property type="match status" value="1"/>
</dbReference>
<feature type="transmembrane region" description="Helical" evidence="8">
    <location>
        <begin position="648"/>
        <end position="674"/>
    </location>
</feature>
<dbReference type="Pfam" id="PF13896">
    <property type="entry name" value="Glyco_transf_49"/>
    <property type="match status" value="1"/>
</dbReference>
<dbReference type="GO" id="GO:0005886">
    <property type="term" value="C:plasma membrane"/>
    <property type="evidence" value="ECO:0007669"/>
    <property type="project" value="UniProtKB-SubCell"/>
</dbReference>
<feature type="transmembrane region" description="Helical" evidence="8">
    <location>
        <begin position="137"/>
        <end position="158"/>
    </location>
</feature>
<dbReference type="PANTHER" id="PTHR42865:SF7">
    <property type="entry name" value="PROTON_GLUTAMATE-ASPARTATE SYMPORTER"/>
    <property type="match status" value="1"/>
</dbReference>
<feature type="compositionally biased region" description="Basic and acidic residues" evidence="7">
    <location>
        <begin position="509"/>
        <end position="520"/>
    </location>
</feature>
<dbReference type="PaxDb" id="2850-Phatr46672"/>
<dbReference type="InParanoid" id="B5Y3E7"/>
<dbReference type="PANTHER" id="PTHR42865">
    <property type="entry name" value="PROTON/GLUTAMATE-ASPARTATE SYMPORTER"/>
    <property type="match status" value="1"/>
</dbReference>
<proteinExistence type="predicted"/>
<dbReference type="KEGG" id="pti:PHATR_46672"/>
<evidence type="ECO:0000256" key="8">
    <source>
        <dbReference type="SAM" id="Phobius"/>
    </source>
</evidence>
<evidence type="ECO:0000256" key="2">
    <source>
        <dbReference type="ARBA" id="ARBA00022448"/>
    </source>
</evidence>